<reference evidence="1" key="1">
    <citation type="submission" date="2023-04" db="EMBL/GenBank/DDBJ databases">
        <authorList>
            <consortium name="ELIXIR-Norway"/>
        </authorList>
    </citation>
    <scope>NUCLEOTIDE SEQUENCE [LARGE SCALE GENOMIC DNA]</scope>
</reference>
<gene>
    <name evidence="1" type="ORF">MRATA1EN1_LOCUS31162</name>
</gene>
<proteinExistence type="predicted"/>
<evidence type="ECO:0000313" key="1">
    <source>
        <dbReference type="EMBL" id="CAI9149544.1"/>
    </source>
</evidence>
<comment type="caution">
    <text evidence="1">The sequence shown here is derived from an EMBL/GenBank/DDBJ whole genome shotgun (WGS) entry which is preliminary data.</text>
</comment>
<dbReference type="Proteomes" id="UP001176941">
    <property type="component" value="Unassembled WGS sequence"/>
</dbReference>
<protein>
    <submittedName>
        <fullName evidence="1">Uncharacterized protein</fullName>
    </submittedName>
</protein>
<keyword evidence="2" id="KW-1185">Reference proteome</keyword>
<name>A0ABN8XKY6_RANTA</name>
<organism evidence="1 2">
    <name type="scientific">Rangifer tarandus platyrhynchus</name>
    <name type="common">Svalbard reindeer</name>
    <dbReference type="NCBI Taxonomy" id="3082113"/>
    <lineage>
        <taxon>Eukaryota</taxon>
        <taxon>Metazoa</taxon>
        <taxon>Chordata</taxon>
        <taxon>Craniata</taxon>
        <taxon>Vertebrata</taxon>
        <taxon>Euteleostomi</taxon>
        <taxon>Mammalia</taxon>
        <taxon>Eutheria</taxon>
        <taxon>Laurasiatheria</taxon>
        <taxon>Artiodactyla</taxon>
        <taxon>Ruminantia</taxon>
        <taxon>Pecora</taxon>
        <taxon>Cervidae</taxon>
        <taxon>Odocoileinae</taxon>
        <taxon>Rangifer</taxon>
    </lineage>
</organism>
<evidence type="ECO:0000313" key="2">
    <source>
        <dbReference type="Proteomes" id="UP001176941"/>
    </source>
</evidence>
<accession>A0ABN8XKY6</accession>
<sequence>MYTYSRRSSTTPLVYQSSSTLPQYVHISSLRSHPLQEVLPDALPPVFRVRLLRPARQRRVLLSRLLLLRLHTGSLGVPSLFPRKTKRKQLPSLAQRQRS</sequence>
<dbReference type="EMBL" id="CATKSN020000384">
    <property type="protein sequence ID" value="CAI9149544.1"/>
    <property type="molecule type" value="Genomic_DNA"/>
</dbReference>